<accession>A0A923NCL4</accession>
<dbReference type="AlphaFoldDB" id="A0A923NCL4"/>
<organism evidence="1 2">
    <name type="scientific">Lentihominibacter faecis</name>
    <dbReference type="NCBI Taxonomy" id="2764712"/>
    <lineage>
        <taxon>Bacteria</taxon>
        <taxon>Bacillati</taxon>
        <taxon>Bacillota</taxon>
        <taxon>Clostridia</taxon>
        <taxon>Peptostreptococcales</taxon>
        <taxon>Anaerovoracaceae</taxon>
        <taxon>Lentihominibacter</taxon>
    </lineage>
</organism>
<evidence type="ECO:0000313" key="2">
    <source>
        <dbReference type="Proteomes" id="UP000644115"/>
    </source>
</evidence>
<dbReference type="InterPro" id="IPR009711">
    <property type="entry name" value="UPF0473"/>
</dbReference>
<dbReference type="Proteomes" id="UP000644115">
    <property type="component" value="Unassembled WGS sequence"/>
</dbReference>
<protein>
    <submittedName>
        <fullName evidence="1">DUF1292 domain-containing protein</fullName>
    </submittedName>
</protein>
<keyword evidence="2" id="KW-1185">Reference proteome</keyword>
<comment type="caution">
    <text evidence="1">The sequence shown here is derived from an EMBL/GenBank/DDBJ whole genome shotgun (WGS) entry which is preliminary data.</text>
</comment>
<name>A0A923NCL4_9FIRM</name>
<reference evidence="1" key="1">
    <citation type="submission" date="2020-08" db="EMBL/GenBank/DDBJ databases">
        <authorList>
            <person name="Liu C."/>
            <person name="Sun Q."/>
        </authorList>
    </citation>
    <scope>NUCLEOTIDE SEQUENCE</scope>
    <source>
        <strain evidence="1">BX16</strain>
    </source>
</reference>
<dbReference type="EMBL" id="JACRWC010000041">
    <property type="protein sequence ID" value="MBC5998949.1"/>
    <property type="molecule type" value="Genomic_DNA"/>
</dbReference>
<gene>
    <name evidence="1" type="ORF">H8876_02905</name>
</gene>
<sequence length="90" mass="10409">MAEKKELYGYEEDDILTLEFDDGEEEECGILGVFDALGKEYIALNPLGTEDVYLYGYKEYEEDYELIDIADEDEFAKVVKEFEQLAVEEA</sequence>
<proteinExistence type="predicted"/>
<dbReference type="Pfam" id="PF06949">
    <property type="entry name" value="DUF1292"/>
    <property type="match status" value="1"/>
</dbReference>
<dbReference type="RefSeq" id="WP_177265695.1">
    <property type="nucleotide sequence ID" value="NZ_JACRWC010000041.1"/>
</dbReference>
<evidence type="ECO:0000313" key="1">
    <source>
        <dbReference type="EMBL" id="MBC5998949.1"/>
    </source>
</evidence>